<dbReference type="Proteomes" id="UP000887013">
    <property type="component" value="Unassembled WGS sequence"/>
</dbReference>
<evidence type="ECO:0000313" key="1">
    <source>
        <dbReference type="EMBL" id="GFU35912.1"/>
    </source>
</evidence>
<name>A0A8X6UI79_NEPPI</name>
<dbReference type="EMBL" id="BMAW01083863">
    <property type="protein sequence ID" value="GFU35912.1"/>
    <property type="molecule type" value="Genomic_DNA"/>
</dbReference>
<protein>
    <submittedName>
        <fullName evidence="1">Uncharacterized protein</fullName>
    </submittedName>
</protein>
<organism evidence="1 2">
    <name type="scientific">Nephila pilipes</name>
    <name type="common">Giant wood spider</name>
    <name type="synonym">Nephila maculata</name>
    <dbReference type="NCBI Taxonomy" id="299642"/>
    <lineage>
        <taxon>Eukaryota</taxon>
        <taxon>Metazoa</taxon>
        <taxon>Ecdysozoa</taxon>
        <taxon>Arthropoda</taxon>
        <taxon>Chelicerata</taxon>
        <taxon>Arachnida</taxon>
        <taxon>Araneae</taxon>
        <taxon>Araneomorphae</taxon>
        <taxon>Entelegynae</taxon>
        <taxon>Araneoidea</taxon>
        <taxon>Nephilidae</taxon>
        <taxon>Nephila</taxon>
    </lineage>
</organism>
<keyword evidence="2" id="KW-1185">Reference proteome</keyword>
<accession>A0A8X6UI79</accession>
<comment type="caution">
    <text evidence="1">The sequence shown here is derived from an EMBL/GenBank/DDBJ whole genome shotgun (WGS) entry which is preliminary data.</text>
</comment>
<evidence type="ECO:0000313" key="2">
    <source>
        <dbReference type="Proteomes" id="UP000887013"/>
    </source>
</evidence>
<gene>
    <name evidence="1" type="ORF">NPIL_610531</name>
</gene>
<proteinExistence type="predicted"/>
<sequence length="88" mass="10448">MWSIFCGDCEALKEDLAPMLKANDKLQRGETMFLIEEDVINNFILWQENINNRSFRQANIPYSISWSANRWISQEKEKTVSMQRSLQF</sequence>
<reference evidence="1" key="1">
    <citation type="submission" date="2020-08" db="EMBL/GenBank/DDBJ databases">
        <title>Multicomponent nature underlies the extraordinary mechanical properties of spider dragline silk.</title>
        <authorList>
            <person name="Kono N."/>
            <person name="Nakamura H."/>
            <person name="Mori M."/>
            <person name="Yoshida Y."/>
            <person name="Ohtoshi R."/>
            <person name="Malay A.D."/>
            <person name="Moran D.A.P."/>
            <person name="Tomita M."/>
            <person name="Numata K."/>
            <person name="Arakawa K."/>
        </authorList>
    </citation>
    <scope>NUCLEOTIDE SEQUENCE</scope>
</reference>
<dbReference type="AlphaFoldDB" id="A0A8X6UI79"/>